<name>A0ABS5ESR4_9PROT</name>
<keyword evidence="7" id="KW-0288">FMN</keyword>
<dbReference type="Gene3D" id="3.30.450.40">
    <property type="match status" value="1"/>
</dbReference>
<keyword evidence="13" id="KW-0157">Chromophore</keyword>
<evidence type="ECO:0000256" key="13">
    <source>
        <dbReference type="ARBA" id="ARBA00022991"/>
    </source>
</evidence>
<evidence type="ECO:0000256" key="9">
    <source>
        <dbReference type="ARBA" id="ARBA00022737"/>
    </source>
</evidence>
<evidence type="ECO:0000256" key="7">
    <source>
        <dbReference type="ARBA" id="ARBA00022643"/>
    </source>
</evidence>
<feature type="domain" description="PAS" evidence="16">
    <location>
        <begin position="24"/>
        <end position="64"/>
    </location>
</feature>
<evidence type="ECO:0000256" key="3">
    <source>
        <dbReference type="ARBA" id="ARBA00022543"/>
    </source>
</evidence>
<dbReference type="PANTHER" id="PTHR41523:SF8">
    <property type="entry name" value="ETHYLENE RESPONSE SENSOR PROTEIN"/>
    <property type="match status" value="1"/>
</dbReference>
<keyword evidence="11" id="KW-0418">Kinase</keyword>
<dbReference type="PROSITE" id="PS50112">
    <property type="entry name" value="PAS"/>
    <property type="match status" value="2"/>
</dbReference>
<dbReference type="InterPro" id="IPR013767">
    <property type="entry name" value="PAS_fold"/>
</dbReference>
<evidence type="ECO:0000256" key="6">
    <source>
        <dbReference type="ARBA" id="ARBA00022630"/>
    </source>
</evidence>
<evidence type="ECO:0000256" key="14">
    <source>
        <dbReference type="ARBA" id="ARBA00023026"/>
    </source>
</evidence>
<evidence type="ECO:0000256" key="10">
    <source>
        <dbReference type="ARBA" id="ARBA00022741"/>
    </source>
</evidence>
<keyword evidence="5" id="KW-0716">Sensory transduction</keyword>
<keyword evidence="3" id="KW-0600">Photoreceptor protein</keyword>
<sequence>MRTRRSARPAVTELQSLGLLALQSEQHAPDLLNVLAVAVYTTDAEGRITFYNDAAAKLWGVHPELGKSEFCGSWKLYTPDGVPMRHDQCPMAVALRERRAIRGAEAIAERPDGTRVPFMPFPTPLYDRTGTFSGAVNVLVDITERKRAEQERARRAEEQSALYRFTDRLYRTPSREEACQAAIEAIGTALGCPRAAVLLFDGAGVMRFVAWRELSERYRQAVEGHSPWRPGEPEAQPICIADTEAADALAGLRPVLREEGIQALAFIPVTIDDGVVGKFMIYADAPRGFDGRDLDIALTIARQLGFFLERNRAEEARRLLAAVVDSSDDAILTKDLQGTITSWNGAAERLFGYTAEEVVGKPVTILMPLDRQNEEPIILARIRSGARIQHYETVRQRKDGSLIDISLTVSPVKDGHGRIVGASKIARDITERRRALDQQQMLLREMDHRIKNLFTLAAGVVSLSAQAASSPEALAAAVHDRLTALSRAHTLTLPRRSIDAVGTAQATTLHALITTIVAPYEDQQARITISGADCPVSGHAITSLALLFNEFATNAAKYGSLSLPGGIVTVACSREGDLMQIVWTERGGPPVLAPGVSEGFGSVLAAGTVERQLAGELVRDWEPDGLVIRLSASIDRFAA</sequence>
<evidence type="ECO:0000256" key="15">
    <source>
        <dbReference type="ARBA" id="ARBA00023170"/>
    </source>
</evidence>
<dbReference type="NCBIfam" id="TIGR00229">
    <property type="entry name" value="sensory_box"/>
    <property type="match status" value="2"/>
</dbReference>
<dbReference type="Pfam" id="PF00989">
    <property type="entry name" value="PAS"/>
    <property type="match status" value="1"/>
</dbReference>
<keyword evidence="19" id="KW-1185">Reference proteome</keyword>
<feature type="domain" description="PAS" evidence="16">
    <location>
        <begin position="316"/>
        <end position="385"/>
    </location>
</feature>
<gene>
    <name evidence="18" type="ORF">GXW71_03105</name>
</gene>
<comment type="catalytic activity">
    <reaction evidence="1">
        <text>ATP + protein L-histidine = ADP + protein N-phospho-L-histidine.</text>
        <dbReference type="EC" id="2.7.13.3"/>
    </reaction>
</comment>
<dbReference type="SUPFAM" id="SSF55781">
    <property type="entry name" value="GAF domain-like"/>
    <property type="match status" value="1"/>
</dbReference>
<keyword evidence="12" id="KW-0067">ATP-binding</keyword>
<dbReference type="Proteomes" id="UP001196870">
    <property type="component" value="Unassembled WGS sequence"/>
</dbReference>
<evidence type="ECO:0000256" key="8">
    <source>
        <dbReference type="ARBA" id="ARBA00022679"/>
    </source>
</evidence>
<reference evidence="19" key="1">
    <citation type="journal article" date="2021" name="Syst. Appl. Microbiol.">
        <title>Roseomonas hellenica sp. nov., isolated from roots of wild-growing Alkanna tinctoria.</title>
        <authorList>
            <person name="Rat A."/>
            <person name="Naranjo H.D."/>
            <person name="Lebbe L."/>
            <person name="Cnockaert M."/>
            <person name="Krigas N."/>
            <person name="Grigoriadou K."/>
            <person name="Maloupa E."/>
            <person name="Willems A."/>
        </authorList>
    </citation>
    <scope>NUCLEOTIDE SEQUENCE [LARGE SCALE GENOMIC DNA]</scope>
    <source>
        <strain evidence="19">LMG 31523</strain>
    </source>
</reference>
<dbReference type="InterPro" id="IPR001610">
    <property type="entry name" value="PAC"/>
</dbReference>
<evidence type="ECO:0000259" key="17">
    <source>
        <dbReference type="PROSITE" id="PS50113"/>
    </source>
</evidence>
<feature type="domain" description="PAC" evidence="17">
    <location>
        <begin position="389"/>
        <end position="441"/>
    </location>
</feature>
<dbReference type="Pfam" id="PF13426">
    <property type="entry name" value="PAS_9"/>
    <property type="match status" value="1"/>
</dbReference>
<protein>
    <recommendedName>
        <fullName evidence="2">histidine kinase</fullName>
        <ecNumber evidence="2">2.7.13.3</ecNumber>
    </recommendedName>
</protein>
<evidence type="ECO:0000256" key="5">
    <source>
        <dbReference type="ARBA" id="ARBA00022606"/>
    </source>
</evidence>
<accession>A0ABS5ESR4</accession>
<dbReference type="PANTHER" id="PTHR41523">
    <property type="entry name" value="TWO-COMPONENT SYSTEM SENSOR PROTEIN"/>
    <property type="match status" value="1"/>
</dbReference>
<dbReference type="SMART" id="SM00091">
    <property type="entry name" value="PAS"/>
    <property type="match status" value="2"/>
</dbReference>
<keyword evidence="8" id="KW-0808">Transferase</keyword>
<dbReference type="EMBL" id="JAAGBB010000003">
    <property type="protein sequence ID" value="MBR0663335.1"/>
    <property type="molecule type" value="Genomic_DNA"/>
</dbReference>
<keyword evidence="15" id="KW-0675">Receptor</keyword>
<dbReference type="InterPro" id="IPR000700">
    <property type="entry name" value="PAS-assoc_C"/>
</dbReference>
<dbReference type="InterPro" id="IPR011102">
    <property type="entry name" value="Sig_transdc_His_kinase_HWE"/>
</dbReference>
<organism evidence="18 19">
    <name type="scientific">Plastoroseomonas hellenica</name>
    <dbReference type="NCBI Taxonomy" id="2687306"/>
    <lineage>
        <taxon>Bacteria</taxon>
        <taxon>Pseudomonadati</taxon>
        <taxon>Pseudomonadota</taxon>
        <taxon>Alphaproteobacteria</taxon>
        <taxon>Acetobacterales</taxon>
        <taxon>Acetobacteraceae</taxon>
        <taxon>Plastoroseomonas</taxon>
    </lineage>
</organism>
<keyword evidence="9" id="KW-0677">Repeat</keyword>
<dbReference type="Pfam" id="PF07536">
    <property type="entry name" value="HWE_HK"/>
    <property type="match status" value="1"/>
</dbReference>
<dbReference type="InterPro" id="IPR029016">
    <property type="entry name" value="GAF-like_dom_sf"/>
</dbReference>
<evidence type="ECO:0000256" key="11">
    <source>
        <dbReference type="ARBA" id="ARBA00022777"/>
    </source>
</evidence>
<dbReference type="PROSITE" id="PS50113">
    <property type="entry name" value="PAC"/>
    <property type="match status" value="2"/>
</dbReference>
<evidence type="ECO:0000256" key="12">
    <source>
        <dbReference type="ARBA" id="ARBA00022840"/>
    </source>
</evidence>
<evidence type="ECO:0000313" key="18">
    <source>
        <dbReference type="EMBL" id="MBR0663335.1"/>
    </source>
</evidence>
<keyword evidence="10" id="KW-0547">Nucleotide-binding</keyword>
<evidence type="ECO:0000256" key="2">
    <source>
        <dbReference type="ARBA" id="ARBA00012438"/>
    </source>
</evidence>
<dbReference type="SUPFAM" id="SSF55785">
    <property type="entry name" value="PYP-like sensor domain (PAS domain)"/>
    <property type="match status" value="2"/>
</dbReference>
<keyword evidence="6" id="KW-0285">Flavoprotein</keyword>
<dbReference type="SMART" id="SM00065">
    <property type="entry name" value="GAF"/>
    <property type="match status" value="1"/>
</dbReference>
<evidence type="ECO:0000259" key="16">
    <source>
        <dbReference type="PROSITE" id="PS50112"/>
    </source>
</evidence>
<evidence type="ECO:0000256" key="1">
    <source>
        <dbReference type="ARBA" id="ARBA00000085"/>
    </source>
</evidence>
<dbReference type="RefSeq" id="WP_211850932.1">
    <property type="nucleotide sequence ID" value="NZ_JAAGBB010000003.1"/>
</dbReference>
<dbReference type="SMART" id="SM00086">
    <property type="entry name" value="PAC"/>
    <property type="match status" value="2"/>
</dbReference>
<dbReference type="Gene3D" id="3.30.450.20">
    <property type="entry name" value="PAS domain"/>
    <property type="match status" value="2"/>
</dbReference>
<keyword evidence="14" id="KW-0843">Virulence</keyword>
<dbReference type="InterPro" id="IPR000014">
    <property type="entry name" value="PAS"/>
</dbReference>
<comment type="caution">
    <text evidence="18">The sequence shown here is derived from an EMBL/GenBank/DDBJ whole genome shotgun (WGS) entry which is preliminary data.</text>
</comment>
<dbReference type="Pfam" id="PF01590">
    <property type="entry name" value="GAF"/>
    <property type="match status" value="1"/>
</dbReference>
<dbReference type="InterPro" id="IPR003018">
    <property type="entry name" value="GAF"/>
</dbReference>
<dbReference type="SMART" id="SM00911">
    <property type="entry name" value="HWE_HK"/>
    <property type="match status" value="1"/>
</dbReference>
<dbReference type="EC" id="2.7.13.3" evidence="2"/>
<evidence type="ECO:0000313" key="19">
    <source>
        <dbReference type="Proteomes" id="UP001196870"/>
    </source>
</evidence>
<proteinExistence type="predicted"/>
<dbReference type="CDD" id="cd00130">
    <property type="entry name" value="PAS"/>
    <property type="match status" value="2"/>
</dbReference>
<feature type="domain" description="PAC" evidence="17">
    <location>
        <begin position="102"/>
        <end position="154"/>
    </location>
</feature>
<keyword evidence="4" id="KW-0597">Phosphoprotein</keyword>
<dbReference type="InterPro" id="IPR035965">
    <property type="entry name" value="PAS-like_dom_sf"/>
</dbReference>
<evidence type="ECO:0000256" key="4">
    <source>
        <dbReference type="ARBA" id="ARBA00022553"/>
    </source>
</evidence>